<dbReference type="GO" id="GO:0016020">
    <property type="term" value="C:membrane"/>
    <property type="evidence" value="ECO:0007669"/>
    <property type="project" value="UniProtKB-SubCell"/>
</dbReference>
<evidence type="ECO:0000259" key="5">
    <source>
        <dbReference type="Pfam" id="PF00149"/>
    </source>
</evidence>
<dbReference type="EMBL" id="PJQM01004633">
    <property type="protein sequence ID" value="RCH83803.1"/>
    <property type="molecule type" value="Genomic_DNA"/>
</dbReference>
<reference evidence="6 7" key="1">
    <citation type="journal article" date="2018" name="G3 (Bethesda)">
        <title>Phylogenetic and Phylogenomic Definition of Rhizopus Species.</title>
        <authorList>
            <person name="Gryganskyi A.P."/>
            <person name="Golan J."/>
            <person name="Dolatabadi S."/>
            <person name="Mondo S."/>
            <person name="Robb S."/>
            <person name="Idnurm A."/>
            <person name="Muszewska A."/>
            <person name="Steczkiewicz K."/>
            <person name="Masonjones S."/>
            <person name="Liao H.L."/>
            <person name="Gajdeczka M.T."/>
            <person name="Anike F."/>
            <person name="Vuek A."/>
            <person name="Anishchenko I.M."/>
            <person name="Voigt K."/>
            <person name="de Hoog G.S."/>
            <person name="Smith M.E."/>
            <person name="Heitman J."/>
            <person name="Vilgalys R."/>
            <person name="Stajich J.E."/>
        </authorList>
    </citation>
    <scope>NUCLEOTIDE SEQUENCE [LARGE SCALE GENOMIC DNA]</scope>
    <source>
        <strain evidence="6 7">LSU 92-RS-03</strain>
    </source>
</reference>
<dbReference type="Pfam" id="PF00149">
    <property type="entry name" value="Metallophos"/>
    <property type="match status" value="1"/>
</dbReference>
<dbReference type="PANTHER" id="PTHR13315">
    <property type="entry name" value="METALLO PHOSPHOESTERASE RELATED"/>
    <property type="match status" value="1"/>
</dbReference>
<dbReference type="SUPFAM" id="SSF56300">
    <property type="entry name" value="Metallo-dependent phosphatases"/>
    <property type="match status" value="1"/>
</dbReference>
<comment type="caution">
    <text evidence="6">The sequence shown here is derived from an EMBL/GenBank/DDBJ whole genome shotgun (WGS) entry which is preliminary data.</text>
</comment>
<gene>
    <name evidence="6" type="ORF">CU098_002997</name>
</gene>
<name>A0A367J1I7_RHIST</name>
<comment type="subcellular location">
    <subcellularLocation>
        <location evidence="1">Membrane</location>
        <topology evidence="1">Multi-pass membrane protein</topology>
    </subcellularLocation>
</comment>
<dbReference type="Proteomes" id="UP000253551">
    <property type="component" value="Unassembled WGS sequence"/>
</dbReference>
<keyword evidence="3" id="KW-1133">Transmembrane helix</keyword>
<dbReference type="AlphaFoldDB" id="A0A367J1I7"/>
<keyword evidence="4" id="KW-0472">Membrane</keyword>
<dbReference type="OrthoDB" id="5977743at2759"/>
<dbReference type="PANTHER" id="PTHR13315:SF4">
    <property type="entry name" value="METALLOPHOSPHOESTERASE, ISOFORM E"/>
    <property type="match status" value="1"/>
</dbReference>
<dbReference type="InterPro" id="IPR004843">
    <property type="entry name" value="Calcineurin-like_PHP"/>
</dbReference>
<evidence type="ECO:0000256" key="2">
    <source>
        <dbReference type="ARBA" id="ARBA00022692"/>
    </source>
</evidence>
<evidence type="ECO:0000256" key="4">
    <source>
        <dbReference type="ARBA" id="ARBA00023136"/>
    </source>
</evidence>
<sequence length="348" mass="40456">MVKPRWTHSKVMLIADPQMTDDKSYERHWLIMALTKFYSALYMKRNYRHLNYQLKPTDTIILGDLMDNGREWQDDGFFDKEVQRFHTIFPPNNHLHYMAGNHDIGFGQRINATRVDRFEHYFGPTFYTFEKHGFLFVVLDTVSLCSNESAIPLLDNIPQHPRTLLFTHIPLYRAASQTCGPYRRQSRSNWILNEAGYQYQNLVPEHLSNLILDKVKPLLVFSGDDHDYCKVIHRDNVPEMTLPTFSMAQGVRFPGLMVLDLAQEGLSTHLCWLPDQVELFIQYGYLLIFTLVCLFPWRSGTNQPSLSKEELGITQPTTSVGLKKHVLSSLRYVACVAITTYIFCLCMF</sequence>
<accession>A0A367J1I7</accession>
<protein>
    <recommendedName>
        <fullName evidence="5">Calcineurin-like phosphoesterase domain-containing protein</fullName>
    </recommendedName>
</protein>
<keyword evidence="2" id="KW-0812">Transmembrane</keyword>
<evidence type="ECO:0000256" key="3">
    <source>
        <dbReference type="ARBA" id="ARBA00022989"/>
    </source>
</evidence>
<dbReference type="InterPro" id="IPR029052">
    <property type="entry name" value="Metallo-depent_PP-like"/>
</dbReference>
<dbReference type="GO" id="GO:0006506">
    <property type="term" value="P:GPI anchor biosynthetic process"/>
    <property type="evidence" value="ECO:0007669"/>
    <property type="project" value="InterPro"/>
</dbReference>
<evidence type="ECO:0000256" key="1">
    <source>
        <dbReference type="ARBA" id="ARBA00004141"/>
    </source>
</evidence>
<dbReference type="GO" id="GO:0016787">
    <property type="term" value="F:hydrolase activity"/>
    <property type="evidence" value="ECO:0007669"/>
    <property type="project" value="InterPro"/>
</dbReference>
<dbReference type="GO" id="GO:0005783">
    <property type="term" value="C:endoplasmic reticulum"/>
    <property type="evidence" value="ECO:0007669"/>
    <property type="project" value="TreeGrafter"/>
</dbReference>
<dbReference type="Gene3D" id="3.60.21.10">
    <property type="match status" value="1"/>
</dbReference>
<feature type="domain" description="Calcineurin-like phosphoesterase" evidence="5">
    <location>
        <begin position="48"/>
        <end position="227"/>
    </location>
</feature>
<keyword evidence="7" id="KW-1185">Reference proteome</keyword>
<proteinExistence type="predicted"/>
<evidence type="ECO:0000313" key="7">
    <source>
        <dbReference type="Proteomes" id="UP000253551"/>
    </source>
</evidence>
<dbReference type="STRING" id="4846.A0A367J1I7"/>
<evidence type="ECO:0000313" key="6">
    <source>
        <dbReference type="EMBL" id="RCH83803.1"/>
    </source>
</evidence>
<dbReference type="InterPro" id="IPR033308">
    <property type="entry name" value="PGAP5/Cdc1/Ted1"/>
</dbReference>
<organism evidence="6 7">
    <name type="scientific">Rhizopus stolonifer</name>
    <name type="common">Rhizopus nigricans</name>
    <dbReference type="NCBI Taxonomy" id="4846"/>
    <lineage>
        <taxon>Eukaryota</taxon>
        <taxon>Fungi</taxon>
        <taxon>Fungi incertae sedis</taxon>
        <taxon>Mucoromycota</taxon>
        <taxon>Mucoromycotina</taxon>
        <taxon>Mucoromycetes</taxon>
        <taxon>Mucorales</taxon>
        <taxon>Mucorineae</taxon>
        <taxon>Rhizopodaceae</taxon>
        <taxon>Rhizopus</taxon>
    </lineage>
</organism>